<comment type="caution">
    <text evidence="1">The sequence shown here is derived from an EMBL/GenBank/DDBJ whole genome shotgun (WGS) entry which is preliminary data.</text>
</comment>
<organism evidence="1 2">
    <name type="scientific">Mucilaginibacter calamicampi</name>
    <dbReference type="NCBI Taxonomy" id="1302352"/>
    <lineage>
        <taxon>Bacteria</taxon>
        <taxon>Pseudomonadati</taxon>
        <taxon>Bacteroidota</taxon>
        <taxon>Sphingobacteriia</taxon>
        <taxon>Sphingobacteriales</taxon>
        <taxon>Sphingobacteriaceae</taxon>
        <taxon>Mucilaginibacter</taxon>
    </lineage>
</organism>
<gene>
    <name evidence="1" type="ORF">ACFQZS_00750</name>
</gene>
<dbReference type="Proteomes" id="UP001596958">
    <property type="component" value="Unassembled WGS sequence"/>
</dbReference>
<accession>A0ABW2YSD8</accession>
<dbReference type="EMBL" id="JBHTHU010000001">
    <property type="protein sequence ID" value="MFD0748648.1"/>
    <property type="molecule type" value="Genomic_DNA"/>
</dbReference>
<dbReference type="RefSeq" id="WP_377096194.1">
    <property type="nucleotide sequence ID" value="NZ_JBHTHU010000001.1"/>
</dbReference>
<keyword evidence="2" id="KW-1185">Reference proteome</keyword>
<evidence type="ECO:0000313" key="1">
    <source>
        <dbReference type="EMBL" id="MFD0748648.1"/>
    </source>
</evidence>
<protein>
    <recommendedName>
        <fullName evidence="3">Immunity protein 53</fullName>
    </recommendedName>
</protein>
<name>A0ABW2YSD8_9SPHI</name>
<evidence type="ECO:0000313" key="2">
    <source>
        <dbReference type="Proteomes" id="UP001596958"/>
    </source>
</evidence>
<sequence>MNWIIRESNKLLSHTHLNGLLKPIYDEVKDWNWLVSDVEYISNTEDLPINFDYDYFILSSIQFQQLVNADPQIIWGVLLGFSDGKLINVDEENLPYSEQNPLIWKNGNIQHPNAMIEIICVDSGYTIVKFRDEDLSNKFKAYFNEALDLEEFSKSFNRSF</sequence>
<proteinExistence type="predicted"/>
<evidence type="ECO:0008006" key="3">
    <source>
        <dbReference type="Google" id="ProtNLM"/>
    </source>
</evidence>
<reference evidence="2" key="1">
    <citation type="journal article" date="2019" name="Int. J. Syst. Evol. Microbiol.">
        <title>The Global Catalogue of Microorganisms (GCM) 10K type strain sequencing project: providing services to taxonomists for standard genome sequencing and annotation.</title>
        <authorList>
            <consortium name="The Broad Institute Genomics Platform"/>
            <consortium name="The Broad Institute Genome Sequencing Center for Infectious Disease"/>
            <person name="Wu L."/>
            <person name="Ma J."/>
        </authorList>
    </citation>
    <scope>NUCLEOTIDE SEQUENCE [LARGE SCALE GENOMIC DNA]</scope>
    <source>
        <strain evidence="2">CCUG 63418</strain>
    </source>
</reference>